<organism evidence="1 2">
    <name type="scientific">Pristionchus mayeri</name>
    <dbReference type="NCBI Taxonomy" id="1317129"/>
    <lineage>
        <taxon>Eukaryota</taxon>
        <taxon>Metazoa</taxon>
        <taxon>Ecdysozoa</taxon>
        <taxon>Nematoda</taxon>
        <taxon>Chromadorea</taxon>
        <taxon>Rhabditida</taxon>
        <taxon>Rhabditina</taxon>
        <taxon>Diplogasteromorpha</taxon>
        <taxon>Diplogasteroidea</taxon>
        <taxon>Neodiplogasteridae</taxon>
        <taxon>Pristionchus</taxon>
    </lineage>
</organism>
<comment type="caution">
    <text evidence="1">The sequence shown here is derived from an EMBL/GenBank/DDBJ whole genome shotgun (WGS) entry which is preliminary data.</text>
</comment>
<name>A0AAN4Z3W2_9BILA</name>
<proteinExistence type="predicted"/>
<reference evidence="2" key="1">
    <citation type="submission" date="2022-10" db="EMBL/GenBank/DDBJ databases">
        <title>Genome assembly of Pristionchus species.</title>
        <authorList>
            <person name="Yoshida K."/>
            <person name="Sommer R.J."/>
        </authorList>
    </citation>
    <scope>NUCLEOTIDE SEQUENCE [LARGE SCALE GENOMIC DNA]</scope>
    <source>
        <strain evidence="2">RS5460</strain>
    </source>
</reference>
<dbReference type="EMBL" id="BTRK01000001">
    <property type="protein sequence ID" value="GMR31453.1"/>
    <property type="molecule type" value="Genomic_DNA"/>
</dbReference>
<protein>
    <submittedName>
        <fullName evidence="1">Uncharacterized protein</fullName>
    </submittedName>
</protein>
<dbReference type="AlphaFoldDB" id="A0AAN4Z3W2"/>
<evidence type="ECO:0000313" key="2">
    <source>
        <dbReference type="Proteomes" id="UP001328107"/>
    </source>
</evidence>
<keyword evidence="2" id="KW-1185">Reference proteome</keyword>
<sequence>LAFNRRIPTTHGFFTQHYQQPGTRFETTGSLVGSTKMINDVDKVSEVDGSAHLTESPSWSTLPAISRPFINRLCFHLRTDEECADLANLAQVSTHFHTGVHEFMKRRDNQPGIKVVQLMKVEEGLFVVIELYPSNIPFYRLLDIESERFERFGDSSDPQLGVTLNGSEDPMIEQLSDLFSSPIKLSFVDEQANFTPDDLPLCANLLRNSIISHLSLQIERLDDNAVPSILSLASHIKDFDAIFPTVQLSDPSSFITQLASVVSSSILMDRSSTASSFLGLPHSFWKKYLNEKLANDSFEFIETGNIDRKITKAPFNLPDTNIRWLEWHKKK</sequence>
<dbReference type="Proteomes" id="UP001328107">
    <property type="component" value="Unassembled WGS sequence"/>
</dbReference>
<gene>
    <name evidence="1" type="ORF">PMAYCL1PPCAC_01648</name>
</gene>
<accession>A0AAN4Z3W2</accession>
<evidence type="ECO:0000313" key="1">
    <source>
        <dbReference type="EMBL" id="GMR31453.1"/>
    </source>
</evidence>
<feature type="non-terminal residue" evidence="1">
    <location>
        <position position="1"/>
    </location>
</feature>